<comment type="function">
    <text evidence="1">Golgi membrane protein involved in vesicular trafficking and spindle migration.</text>
</comment>
<evidence type="ECO:0000256" key="2">
    <source>
        <dbReference type="ARBA" id="ARBA00004653"/>
    </source>
</evidence>
<name>A0A2N1JCQ8_9BASI</name>
<organism evidence="12 13">
    <name type="scientific">Malassezia vespertilionis</name>
    <dbReference type="NCBI Taxonomy" id="2020962"/>
    <lineage>
        <taxon>Eukaryota</taxon>
        <taxon>Fungi</taxon>
        <taxon>Dikarya</taxon>
        <taxon>Basidiomycota</taxon>
        <taxon>Ustilaginomycotina</taxon>
        <taxon>Malasseziomycetes</taxon>
        <taxon>Malasseziales</taxon>
        <taxon>Malasseziaceae</taxon>
        <taxon>Malassezia</taxon>
    </lineage>
</organism>
<proteinExistence type="inferred from homology"/>
<comment type="subcellular location">
    <subcellularLocation>
        <location evidence="2">Golgi apparatus membrane</location>
        <topology evidence="2">Multi-pass membrane protein</topology>
    </subcellularLocation>
</comment>
<dbReference type="Proteomes" id="UP000232875">
    <property type="component" value="Unassembled WGS sequence"/>
</dbReference>
<evidence type="ECO:0000256" key="9">
    <source>
        <dbReference type="ARBA" id="ARBA00023136"/>
    </source>
</evidence>
<dbReference type="InterPro" id="IPR051076">
    <property type="entry name" value="Golgi_membrane_TVP38/TMEM64"/>
</dbReference>
<keyword evidence="13" id="KW-1185">Reference proteome</keyword>
<feature type="transmembrane region" description="Helical" evidence="10">
    <location>
        <begin position="31"/>
        <end position="56"/>
    </location>
</feature>
<dbReference type="GO" id="GO:0000022">
    <property type="term" value="P:mitotic spindle elongation"/>
    <property type="evidence" value="ECO:0007669"/>
    <property type="project" value="TreeGrafter"/>
</dbReference>
<evidence type="ECO:0000259" key="11">
    <source>
        <dbReference type="Pfam" id="PF09335"/>
    </source>
</evidence>
<dbReference type="EMBL" id="KZ454989">
    <property type="protein sequence ID" value="PKI84329.1"/>
    <property type="molecule type" value="Genomic_DNA"/>
</dbReference>
<protein>
    <recommendedName>
        <fullName evidence="4">Golgi apparatus membrane protein TVP38</fullName>
    </recommendedName>
    <alternativeName>
        <fullName evidence="5">Golgi apparatus membrane protein tvp38</fullName>
    </alternativeName>
</protein>
<evidence type="ECO:0000256" key="8">
    <source>
        <dbReference type="ARBA" id="ARBA00023034"/>
    </source>
</evidence>
<evidence type="ECO:0000256" key="1">
    <source>
        <dbReference type="ARBA" id="ARBA00002978"/>
    </source>
</evidence>
<evidence type="ECO:0000256" key="10">
    <source>
        <dbReference type="SAM" id="Phobius"/>
    </source>
</evidence>
<accession>A0A2N1JCQ8</accession>
<evidence type="ECO:0000256" key="3">
    <source>
        <dbReference type="ARBA" id="ARBA00008640"/>
    </source>
</evidence>
<evidence type="ECO:0000256" key="5">
    <source>
        <dbReference type="ARBA" id="ARBA00020673"/>
    </source>
</evidence>
<keyword evidence="9 10" id="KW-0472">Membrane</keyword>
<evidence type="ECO:0000256" key="4">
    <source>
        <dbReference type="ARBA" id="ARBA00013533"/>
    </source>
</evidence>
<evidence type="ECO:0000313" key="12">
    <source>
        <dbReference type="EMBL" id="PKI84329.1"/>
    </source>
</evidence>
<dbReference type="InterPro" id="IPR032816">
    <property type="entry name" value="VTT_dom"/>
</dbReference>
<dbReference type="OrthoDB" id="166803at2759"/>
<dbReference type="PANTHER" id="PTHR47549">
    <property type="entry name" value="GOLGI APPARATUS MEMBRANE PROTEIN TVP38-RELATED"/>
    <property type="match status" value="1"/>
</dbReference>
<evidence type="ECO:0000256" key="6">
    <source>
        <dbReference type="ARBA" id="ARBA00022692"/>
    </source>
</evidence>
<dbReference type="PANTHER" id="PTHR47549:SF1">
    <property type="entry name" value="GOLGI APPARATUS MEMBRANE PROTEIN TVP38"/>
    <property type="match status" value="1"/>
</dbReference>
<evidence type="ECO:0000313" key="13">
    <source>
        <dbReference type="Proteomes" id="UP000232875"/>
    </source>
</evidence>
<dbReference type="AlphaFoldDB" id="A0A2N1JCQ8"/>
<dbReference type="STRING" id="2020962.A0A2N1JCQ8"/>
<dbReference type="GO" id="GO:0000139">
    <property type="term" value="C:Golgi membrane"/>
    <property type="evidence" value="ECO:0007669"/>
    <property type="project" value="UniProtKB-SubCell"/>
</dbReference>
<evidence type="ECO:0000256" key="7">
    <source>
        <dbReference type="ARBA" id="ARBA00022989"/>
    </source>
</evidence>
<keyword evidence="7 10" id="KW-1133">Transmembrane helix</keyword>
<gene>
    <name evidence="12" type="primary">TVP38</name>
    <name evidence="12" type="ORF">MVES_001841</name>
</gene>
<keyword evidence="8" id="KW-0333">Golgi apparatus</keyword>
<dbReference type="Pfam" id="PF09335">
    <property type="entry name" value="VTT_dom"/>
    <property type="match status" value="1"/>
</dbReference>
<feature type="domain" description="VTT" evidence="11">
    <location>
        <begin position="29"/>
        <end position="137"/>
    </location>
</feature>
<sequence>MVTIAGMAFASAVSSEKNMRVTWWYSVGRFFYGWIIASVGLVISSYISFVFLQYILARMHGHWRVLDTIKGDRRFRALQEAVHERGLWMAVLSRFCPMPYCYTNLLLASLDALPVSVYILSSVLASPRLMLHVFMGAKMFELMDRDVRAHQDMGTRIMNGAAAG</sequence>
<reference evidence="12 13" key="1">
    <citation type="submission" date="2017-10" db="EMBL/GenBank/DDBJ databases">
        <title>A novel species of cold-tolerant Malassezia isolated from bats.</title>
        <authorList>
            <person name="Lorch J.M."/>
            <person name="Palmer J.M."/>
            <person name="Vanderwolf K.J."/>
            <person name="Schmidt K.Z."/>
            <person name="Verant M.L."/>
            <person name="Weller T.J."/>
            <person name="Blehert D.S."/>
        </authorList>
    </citation>
    <scope>NUCLEOTIDE SEQUENCE [LARGE SCALE GENOMIC DNA]</scope>
    <source>
        <strain evidence="12 13">NWHC:44797-103</strain>
    </source>
</reference>
<feature type="transmembrane region" description="Helical" evidence="10">
    <location>
        <begin position="115"/>
        <end position="135"/>
    </location>
</feature>
<dbReference type="GO" id="GO:0016192">
    <property type="term" value="P:vesicle-mediated transport"/>
    <property type="evidence" value="ECO:0007669"/>
    <property type="project" value="TreeGrafter"/>
</dbReference>
<comment type="similarity">
    <text evidence="3">Belongs to the TVP38/TMEM64 family.</text>
</comment>
<keyword evidence="6 10" id="KW-0812">Transmembrane</keyword>